<gene>
    <name evidence="1" type="ORF">LKE05_13580</name>
</gene>
<sequence length="47" mass="5601">MKVDFNEMEIIMIKQVMTMILAFFPPETEIYRHAKHICKKIEDSDNA</sequence>
<reference evidence="1 2" key="1">
    <citation type="submission" date="2021-10" db="EMBL/GenBank/DDBJ databases">
        <title>Anaerobic single-cell dispensing facilitates the cultivation of human gut bacteria.</title>
        <authorList>
            <person name="Afrizal A."/>
        </authorList>
    </citation>
    <scope>NUCLEOTIDE SEQUENCE [LARGE SCALE GENOMIC DNA]</scope>
    <source>
        <strain evidence="1 2">CLA-AA-H232</strain>
    </source>
</reference>
<evidence type="ECO:0000313" key="2">
    <source>
        <dbReference type="Proteomes" id="UP001198242"/>
    </source>
</evidence>
<comment type="caution">
    <text evidence="1">The sequence shown here is derived from an EMBL/GenBank/DDBJ whole genome shotgun (WGS) entry which is preliminary data.</text>
</comment>
<protein>
    <submittedName>
        <fullName evidence="1">Uncharacterized protein</fullName>
    </submittedName>
</protein>
<dbReference type="AlphaFoldDB" id="A0AAE3E1I6"/>
<evidence type="ECO:0000313" key="1">
    <source>
        <dbReference type="EMBL" id="MCC2211811.1"/>
    </source>
</evidence>
<organism evidence="1 2">
    <name type="scientific">Hominilimicola fabiformis</name>
    <dbReference type="NCBI Taxonomy" id="2885356"/>
    <lineage>
        <taxon>Bacteria</taxon>
        <taxon>Bacillati</taxon>
        <taxon>Bacillota</taxon>
        <taxon>Clostridia</taxon>
        <taxon>Eubacteriales</taxon>
        <taxon>Oscillospiraceae</taxon>
        <taxon>Hominilimicola</taxon>
    </lineage>
</organism>
<name>A0AAE3E1I6_9FIRM</name>
<accession>A0AAE3E1I6</accession>
<proteinExistence type="predicted"/>
<keyword evidence="2" id="KW-1185">Reference proteome</keyword>
<dbReference type="Proteomes" id="UP001198242">
    <property type="component" value="Unassembled WGS sequence"/>
</dbReference>
<dbReference type="RefSeq" id="WP_308457193.1">
    <property type="nucleotide sequence ID" value="NZ_JAJEQM010000028.1"/>
</dbReference>
<dbReference type="EMBL" id="JAJEQM010000028">
    <property type="protein sequence ID" value="MCC2211811.1"/>
    <property type="molecule type" value="Genomic_DNA"/>
</dbReference>